<reference evidence="3 4" key="1">
    <citation type="journal article" date="2004" name="Science">
        <title>The genome of the diatom Thalassiosira pseudonana: ecology, evolution, and metabolism.</title>
        <authorList>
            <person name="Armbrust E.V."/>
            <person name="Berges J.A."/>
            <person name="Bowler C."/>
            <person name="Green B.R."/>
            <person name="Martinez D."/>
            <person name="Putnam N.H."/>
            <person name="Zhou S."/>
            <person name="Allen A.E."/>
            <person name="Apt K.E."/>
            <person name="Bechner M."/>
            <person name="Brzezinski M.A."/>
            <person name="Chaal B.K."/>
            <person name="Chiovitti A."/>
            <person name="Davis A.K."/>
            <person name="Demarest M.S."/>
            <person name="Detter J.C."/>
            <person name="Glavina T."/>
            <person name="Goodstein D."/>
            <person name="Hadi M.Z."/>
            <person name="Hellsten U."/>
            <person name="Hildebrand M."/>
            <person name="Jenkins B.D."/>
            <person name="Jurka J."/>
            <person name="Kapitonov V.V."/>
            <person name="Kroger N."/>
            <person name="Lau W.W."/>
            <person name="Lane T.W."/>
            <person name="Larimer F.W."/>
            <person name="Lippmeier J.C."/>
            <person name="Lucas S."/>
            <person name="Medina M."/>
            <person name="Montsant A."/>
            <person name="Obornik M."/>
            <person name="Parker M.S."/>
            <person name="Palenik B."/>
            <person name="Pazour G.J."/>
            <person name="Richardson P.M."/>
            <person name="Rynearson T.A."/>
            <person name="Saito M.A."/>
            <person name="Schwartz D.C."/>
            <person name="Thamatrakoln K."/>
            <person name="Valentin K."/>
            <person name="Vardi A."/>
            <person name="Wilkerson F.P."/>
            <person name="Rokhsar D.S."/>
        </authorList>
    </citation>
    <scope>NUCLEOTIDE SEQUENCE [LARGE SCALE GENOMIC DNA]</scope>
    <source>
        <strain evidence="3 4">CCMP1335</strain>
    </source>
</reference>
<feature type="region of interest" description="Disordered" evidence="1">
    <location>
        <begin position="123"/>
        <end position="159"/>
    </location>
</feature>
<evidence type="ECO:0000256" key="1">
    <source>
        <dbReference type="SAM" id="MobiDB-lite"/>
    </source>
</evidence>
<evidence type="ECO:0000313" key="4">
    <source>
        <dbReference type="Proteomes" id="UP000001449"/>
    </source>
</evidence>
<dbReference type="InParanoid" id="B8BSZ9"/>
<dbReference type="HOGENOM" id="CLU_1471074_0_0_1"/>
<dbReference type="EMBL" id="CM000638">
    <property type="protein sequence ID" value="EED95631.1"/>
    <property type="molecule type" value="Genomic_DNA"/>
</dbReference>
<dbReference type="GeneID" id="7445021"/>
<feature type="signal peptide" evidence="2">
    <location>
        <begin position="1"/>
        <end position="17"/>
    </location>
</feature>
<dbReference type="RefSeq" id="XP_002285990.1">
    <property type="nucleotide sequence ID" value="XM_002285954.1"/>
</dbReference>
<dbReference type="Proteomes" id="UP000001449">
    <property type="component" value="Chromosome 1"/>
</dbReference>
<keyword evidence="4" id="KW-1185">Reference proteome</keyword>
<dbReference type="PaxDb" id="35128-Thaps980"/>
<evidence type="ECO:0000256" key="2">
    <source>
        <dbReference type="SAM" id="SignalP"/>
    </source>
</evidence>
<dbReference type="AlphaFoldDB" id="B8BSZ9"/>
<evidence type="ECO:0008006" key="5">
    <source>
        <dbReference type="Google" id="ProtNLM"/>
    </source>
</evidence>
<proteinExistence type="predicted"/>
<feature type="compositionally biased region" description="Basic residues" evidence="1">
    <location>
        <begin position="126"/>
        <end position="153"/>
    </location>
</feature>
<protein>
    <recommendedName>
        <fullName evidence="5">BZIP domain-containing protein</fullName>
    </recommendedName>
</protein>
<keyword evidence="2" id="KW-0732">Signal</keyword>
<reference evidence="3 4" key="2">
    <citation type="journal article" date="2008" name="Nature">
        <title>The Phaeodactylum genome reveals the evolutionary history of diatom genomes.</title>
        <authorList>
            <person name="Bowler C."/>
            <person name="Allen A.E."/>
            <person name="Badger J.H."/>
            <person name="Grimwood J."/>
            <person name="Jabbari K."/>
            <person name="Kuo A."/>
            <person name="Maheswari U."/>
            <person name="Martens C."/>
            <person name="Maumus F."/>
            <person name="Otillar R.P."/>
            <person name="Rayko E."/>
            <person name="Salamov A."/>
            <person name="Vandepoele K."/>
            <person name="Beszteri B."/>
            <person name="Gruber A."/>
            <person name="Heijde M."/>
            <person name="Katinka M."/>
            <person name="Mock T."/>
            <person name="Valentin K."/>
            <person name="Verret F."/>
            <person name="Berges J.A."/>
            <person name="Brownlee C."/>
            <person name="Cadoret J.P."/>
            <person name="Chiovitti A."/>
            <person name="Choi C.J."/>
            <person name="Coesel S."/>
            <person name="De Martino A."/>
            <person name="Detter J.C."/>
            <person name="Durkin C."/>
            <person name="Falciatore A."/>
            <person name="Fournet J."/>
            <person name="Haruta M."/>
            <person name="Huysman M.J."/>
            <person name="Jenkins B.D."/>
            <person name="Jiroutova K."/>
            <person name="Jorgensen R.E."/>
            <person name="Joubert Y."/>
            <person name="Kaplan A."/>
            <person name="Kroger N."/>
            <person name="Kroth P.G."/>
            <person name="La Roche J."/>
            <person name="Lindquist E."/>
            <person name="Lommer M."/>
            <person name="Martin-Jezequel V."/>
            <person name="Lopez P.J."/>
            <person name="Lucas S."/>
            <person name="Mangogna M."/>
            <person name="McGinnis K."/>
            <person name="Medlin L.K."/>
            <person name="Montsant A."/>
            <person name="Oudot-Le Secq M.P."/>
            <person name="Napoli C."/>
            <person name="Obornik M."/>
            <person name="Parker M.S."/>
            <person name="Petit J.L."/>
            <person name="Porcel B.M."/>
            <person name="Poulsen N."/>
            <person name="Robison M."/>
            <person name="Rychlewski L."/>
            <person name="Rynearson T.A."/>
            <person name="Schmutz J."/>
            <person name="Shapiro H."/>
            <person name="Siaut M."/>
            <person name="Stanley M."/>
            <person name="Sussman M.R."/>
            <person name="Taylor A.R."/>
            <person name="Vardi A."/>
            <person name="von Dassow P."/>
            <person name="Vyverman W."/>
            <person name="Willis A."/>
            <person name="Wyrwicz L.S."/>
            <person name="Rokhsar D.S."/>
            <person name="Weissenbach J."/>
            <person name="Armbrust E.V."/>
            <person name="Green B.R."/>
            <person name="Van de Peer Y."/>
            <person name="Grigoriev I.V."/>
        </authorList>
    </citation>
    <scope>NUCLEOTIDE SEQUENCE [LARGE SCALE GENOMIC DNA]</scope>
    <source>
        <strain evidence="3 4">CCMP1335</strain>
    </source>
</reference>
<feature type="chain" id="PRO_5002865896" description="BZIP domain-containing protein" evidence="2">
    <location>
        <begin position="18"/>
        <end position="184"/>
    </location>
</feature>
<dbReference type="KEGG" id="tps:THAPSDRAFT_980"/>
<organism evidence="3 4">
    <name type="scientific">Thalassiosira pseudonana</name>
    <name type="common">Marine diatom</name>
    <name type="synonym">Cyclotella nana</name>
    <dbReference type="NCBI Taxonomy" id="35128"/>
    <lineage>
        <taxon>Eukaryota</taxon>
        <taxon>Sar</taxon>
        <taxon>Stramenopiles</taxon>
        <taxon>Ochrophyta</taxon>
        <taxon>Bacillariophyta</taxon>
        <taxon>Coscinodiscophyceae</taxon>
        <taxon>Thalassiosirophycidae</taxon>
        <taxon>Thalassiosirales</taxon>
        <taxon>Thalassiosiraceae</taxon>
        <taxon>Thalassiosira</taxon>
    </lineage>
</organism>
<dbReference type="eggNOG" id="ENOG502SCXT">
    <property type="taxonomic scope" value="Eukaryota"/>
</dbReference>
<name>B8BSZ9_THAPS</name>
<gene>
    <name evidence="3" type="ORF">THAPSDRAFT_980</name>
</gene>
<sequence>MIRSLLFAAVLAALAISTQVRLPLSILFVGDEAALAKVSPSDETNSSSDVASVGRERSGDGYPLIRPLLALLQPAVIWRQAARSTPCFDGWYSLSSSQAFVASPLSRPALTTTTSLDASRINAKQEKRKRNRENMRKFKKGGKRGTSKKKMMRKMQSGIARQTENEFIAKCFMTVPPPNSDEKA</sequence>
<evidence type="ECO:0000313" key="3">
    <source>
        <dbReference type="EMBL" id="EED95631.1"/>
    </source>
</evidence>
<accession>B8BSZ9</accession>